<evidence type="ECO:0000259" key="1">
    <source>
        <dbReference type="Pfam" id="PF12969"/>
    </source>
</evidence>
<evidence type="ECO:0000313" key="2">
    <source>
        <dbReference type="EMBL" id="MBD1421458.1"/>
    </source>
</evidence>
<name>A0ABR7XQP6_9SPHI</name>
<dbReference type="Gene3D" id="2.60.40.3140">
    <property type="match status" value="1"/>
</dbReference>
<dbReference type="InterPro" id="IPR024618">
    <property type="entry name" value="DUF3857"/>
</dbReference>
<reference evidence="2 3" key="1">
    <citation type="submission" date="2020-08" db="EMBL/GenBank/DDBJ databases">
        <title>Sphingobacterium sp. DN00404 isolated from aquaculture water.</title>
        <authorList>
            <person name="Zhang M."/>
        </authorList>
    </citation>
    <scope>NUCLEOTIDE SEQUENCE [LARGE SCALE GENOMIC DNA]</scope>
    <source>
        <strain evidence="2 3">KCTC 42746</strain>
    </source>
</reference>
<dbReference type="Proteomes" id="UP000651112">
    <property type="component" value="Unassembled WGS sequence"/>
</dbReference>
<dbReference type="InterPro" id="IPR038765">
    <property type="entry name" value="Papain-like_cys_pep_sf"/>
</dbReference>
<feature type="domain" description="DUF3857" evidence="1">
    <location>
        <begin position="57"/>
        <end position="216"/>
    </location>
</feature>
<organism evidence="2 3">
    <name type="scientific">Sphingobacterium chuzhouense</name>
    <dbReference type="NCBI Taxonomy" id="1742264"/>
    <lineage>
        <taxon>Bacteria</taxon>
        <taxon>Pseudomonadati</taxon>
        <taxon>Bacteroidota</taxon>
        <taxon>Sphingobacteriia</taxon>
        <taxon>Sphingobacteriales</taxon>
        <taxon>Sphingobacteriaceae</taxon>
        <taxon>Sphingobacterium</taxon>
    </lineage>
</organism>
<dbReference type="RefSeq" id="WP_190313222.1">
    <property type="nucleotide sequence ID" value="NZ_JACNYL010000002.1"/>
</dbReference>
<evidence type="ECO:0000313" key="3">
    <source>
        <dbReference type="Proteomes" id="UP000651112"/>
    </source>
</evidence>
<keyword evidence="3" id="KW-1185">Reference proteome</keyword>
<gene>
    <name evidence="2" type="ORF">H8B21_07740</name>
</gene>
<dbReference type="Gene3D" id="3.10.620.30">
    <property type="match status" value="1"/>
</dbReference>
<dbReference type="EMBL" id="JACNYL010000002">
    <property type="protein sequence ID" value="MBD1421458.1"/>
    <property type="molecule type" value="Genomic_DNA"/>
</dbReference>
<protein>
    <submittedName>
        <fullName evidence="2">DUF3857 domain-containing protein</fullName>
    </submittedName>
</protein>
<comment type="caution">
    <text evidence="2">The sequence shown here is derived from an EMBL/GenBank/DDBJ whole genome shotgun (WGS) entry which is preliminary data.</text>
</comment>
<accession>A0ABR7XQP6</accession>
<dbReference type="Pfam" id="PF12969">
    <property type="entry name" value="DUF3857"/>
    <property type="match status" value="1"/>
</dbReference>
<dbReference type="Gene3D" id="2.60.120.1130">
    <property type="match status" value="1"/>
</dbReference>
<dbReference type="SUPFAM" id="SSF54001">
    <property type="entry name" value="Cysteine proteinases"/>
    <property type="match status" value="1"/>
</dbReference>
<sequence>MVRKIWLILTLFSVIPVYLKGQNIYAVDNINESLKERADATVRDERLEIDMKSINDVTVRITRAVTVHNKNGEEHGDIELYYNKSRKIRSVKGEIFNEFGISIGKFSLKDFRDRSASGQSNLYDDTRMKNYSPAVYSYPYTIAYSVEIKENQNLVIPSWSPDYAYDVAIEQSSYVFTCRPTDKIRIHQNNYVAEVAVVEDAKTKIYTWELKDIPARRSEPYSPPRNLQAARVRIVPEAFQYFKKTGYFKDWQEFGKWNYDYLLSDKRTLPETTVQHVRTLTKDIGSPKEKAKALYKYMQDKTRYISIQVGIGGIEPFPAETVDRLGYGDCKALVNYMQSLLDIVDIPSYYCIVEAGSYKRDITVDFANVSDGNHIILCIPFENDTTWLECTNQKIPFGFLSDFTDDRLVIACSEEGGKILRTPKFNNTESLQYREGHFKILADGSLEGSLTTTFKGGQFDNHYYNMFLNQQDQARNVKNWYDIDNISFQTINYEMISEDKDSIAFCETLELMIKNYVVRSGKHAILLPNIFNQAKPISATRNRTNDLYINRGYTDVDVLHYILPDDVDTSTMPVNKRLETEMGIYELRISISNGILTCYRMIQLREGTYPKEKYAEFYQFMTEVYSSDRGKYNLSIGKKETISG</sequence>
<proteinExistence type="predicted"/>